<evidence type="ECO:0000313" key="6">
    <source>
        <dbReference type="Proteomes" id="UP000834106"/>
    </source>
</evidence>
<keyword evidence="2" id="KW-0378">Hydrolase</keyword>
<evidence type="ECO:0000313" key="5">
    <source>
        <dbReference type="EMBL" id="CAI9783391.1"/>
    </source>
</evidence>
<comment type="similarity">
    <text evidence="1 4">Belongs to the glycosyl hydrolase 1 family.</text>
</comment>
<keyword evidence="3" id="KW-0326">Glycosidase</keyword>
<dbReference type="Proteomes" id="UP000834106">
    <property type="component" value="Chromosome 19"/>
</dbReference>
<evidence type="ECO:0000256" key="1">
    <source>
        <dbReference type="ARBA" id="ARBA00010838"/>
    </source>
</evidence>
<dbReference type="GO" id="GO:0008422">
    <property type="term" value="F:beta-glucosidase activity"/>
    <property type="evidence" value="ECO:0007669"/>
    <property type="project" value="TreeGrafter"/>
</dbReference>
<dbReference type="SUPFAM" id="SSF51445">
    <property type="entry name" value="(Trans)glycosidases"/>
    <property type="match status" value="1"/>
</dbReference>
<evidence type="ECO:0000256" key="4">
    <source>
        <dbReference type="RuleBase" id="RU003690"/>
    </source>
</evidence>
<organism evidence="5 6">
    <name type="scientific">Fraxinus pennsylvanica</name>
    <dbReference type="NCBI Taxonomy" id="56036"/>
    <lineage>
        <taxon>Eukaryota</taxon>
        <taxon>Viridiplantae</taxon>
        <taxon>Streptophyta</taxon>
        <taxon>Embryophyta</taxon>
        <taxon>Tracheophyta</taxon>
        <taxon>Spermatophyta</taxon>
        <taxon>Magnoliopsida</taxon>
        <taxon>eudicotyledons</taxon>
        <taxon>Gunneridae</taxon>
        <taxon>Pentapetalae</taxon>
        <taxon>asterids</taxon>
        <taxon>lamiids</taxon>
        <taxon>Lamiales</taxon>
        <taxon>Oleaceae</taxon>
        <taxon>Oleeae</taxon>
        <taxon>Fraxinus</taxon>
    </lineage>
</organism>
<dbReference type="PANTHER" id="PTHR10353:SF137">
    <property type="entry name" value="MYROSINASE 3-RELATED"/>
    <property type="match status" value="1"/>
</dbReference>
<evidence type="ECO:0008006" key="7">
    <source>
        <dbReference type="Google" id="ProtNLM"/>
    </source>
</evidence>
<dbReference type="InterPro" id="IPR017853">
    <property type="entry name" value="GH"/>
</dbReference>
<evidence type="ECO:0000256" key="3">
    <source>
        <dbReference type="ARBA" id="ARBA00023295"/>
    </source>
</evidence>
<dbReference type="PANTHER" id="PTHR10353">
    <property type="entry name" value="GLYCOSYL HYDROLASE"/>
    <property type="match status" value="1"/>
</dbReference>
<dbReference type="AlphaFoldDB" id="A0AAD2A8C5"/>
<dbReference type="EMBL" id="OU503054">
    <property type="protein sequence ID" value="CAI9783391.1"/>
    <property type="molecule type" value="Genomic_DNA"/>
</dbReference>
<proteinExistence type="inferred from homology"/>
<keyword evidence="6" id="KW-1185">Reference proteome</keyword>
<gene>
    <name evidence="5" type="ORF">FPE_LOCUS30821</name>
</gene>
<accession>A0AAD2A8C5</accession>
<sequence>MSNNHHLLMITGNHSMFRADSGPGIVIPTVKRSDFPKDFVFGAATSAYQDDVDLMKKLGLDSYRFSIAWTRILPGGRICKGICKEGIKYYNDLIDILLTAAMELVAHQG</sequence>
<dbReference type="InterPro" id="IPR001360">
    <property type="entry name" value="Glyco_hydro_1"/>
</dbReference>
<evidence type="ECO:0000256" key="2">
    <source>
        <dbReference type="ARBA" id="ARBA00022801"/>
    </source>
</evidence>
<dbReference type="Pfam" id="PF00232">
    <property type="entry name" value="Glyco_hydro_1"/>
    <property type="match status" value="1"/>
</dbReference>
<name>A0AAD2A8C5_9LAMI</name>
<reference evidence="5" key="1">
    <citation type="submission" date="2023-05" db="EMBL/GenBank/DDBJ databases">
        <authorList>
            <person name="Huff M."/>
        </authorList>
    </citation>
    <scope>NUCLEOTIDE SEQUENCE</scope>
</reference>
<dbReference type="Gene3D" id="3.20.20.80">
    <property type="entry name" value="Glycosidases"/>
    <property type="match status" value="1"/>
</dbReference>
<protein>
    <recommendedName>
        <fullName evidence="7">Beta-glucosidase</fullName>
    </recommendedName>
</protein>
<dbReference type="GO" id="GO:0005975">
    <property type="term" value="P:carbohydrate metabolic process"/>
    <property type="evidence" value="ECO:0007669"/>
    <property type="project" value="InterPro"/>
</dbReference>